<dbReference type="STRING" id="1198114.AciX9_0483"/>
<accession>E8WY16</accession>
<evidence type="ECO:0000313" key="1">
    <source>
        <dbReference type="EMBL" id="ADW67555.1"/>
    </source>
</evidence>
<evidence type="ECO:0000313" key="2">
    <source>
        <dbReference type="Proteomes" id="UP000000343"/>
    </source>
</evidence>
<dbReference type="EMBL" id="CP002480">
    <property type="protein sequence ID" value="ADW67555.1"/>
    <property type="molecule type" value="Genomic_DNA"/>
</dbReference>
<keyword evidence="2" id="KW-1185">Reference proteome</keyword>
<dbReference type="PaxDb" id="1198114-AciX9_0483"/>
<protein>
    <submittedName>
        <fullName evidence="1">Uncharacterized protein</fullName>
    </submittedName>
</protein>
<reference evidence="2" key="1">
    <citation type="submission" date="2011-01" db="EMBL/GenBank/DDBJ databases">
        <title>Complete sequence of chromosome of Acidobacterium sp. MP5ACTX9.</title>
        <authorList>
            <consortium name="US DOE Joint Genome Institute"/>
            <person name="Lucas S."/>
            <person name="Copeland A."/>
            <person name="Lapidus A."/>
            <person name="Cheng J.-F."/>
            <person name="Goodwin L."/>
            <person name="Pitluck S."/>
            <person name="Teshima H."/>
            <person name="Detter J.C."/>
            <person name="Han C."/>
            <person name="Tapia R."/>
            <person name="Land M."/>
            <person name="Hauser L."/>
            <person name="Kyrpides N."/>
            <person name="Ivanova N."/>
            <person name="Ovchinnikova G."/>
            <person name="Pagani I."/>
            <person name="Rawat S.R."/>
            <person name="Mannisto M."/>
            <person name="Haggblom M.M."/>
            <person name="Woyke T."/>
        </authorList>
    </citation>
    <scope>NUCLEOTIDE SEQUENCE [LARGE SCALE GENOMIC DNA]</scope>
    <source>
        <strain evidence="2">MP5ACTX9</strain>
    </source>
</reference>
<sequence>MMKHPEQFFGWAGPGLRLAAMHLLTKPFSPDRAHWREQHGGQLASNAPTVTNCEGMNRPDSTPDRAWISGLRDKYSRDGTTVLIDSTPMPTCDPKFAYFQTNLSALVDNGIQSMPLDSFTQDGRLHVNAAGSLLLSNMVANQISQRMSALTPGVR</sequence>
<organism evidence="2">
    <name type="scientific">Granulicella tundricola (strain ATCC BAA-1859 / DSM 23138 / MP5ACTX9)</name>
    <dbReference type="NCBI Taxonomy" id="1198114"/>
    <lineage>
        <taxon>Bacteria</taxon>
        <taxon>Pseudomonadati</taxon>
        <taxon>Acidobacteriota</taxon>
        <taxon>Terriglobia</taxon>
        <taxon>Terriglobales</taxon>
        <taxon>Acidobacteriaceae</taxon>
        <taxon>Granulicella</taxon>
    </lineage>
</organism>
<name>E8WY16_GRATM</name>
<dbReference type="KEGG" id="acm:AciX9_0483"/>
<proteinExistence type="predicted"/>
<gene>
    <name evidence="1" type="ordered locus">AciX9_0483</name>
</gene>
<dbReference type="Proteomes" id="UP000000343">
    <property type="component" value="Chromosome"/>
</dbReference>
<dbReference type="AlphaFoldDB" id="E8WY16"/>
<dbReference type="RefSeq" id="WP_013578883.1">
    <property type="nucleotide sequence ID" value="NC_015064.1"/>
</dbReference>
<dbReference type="HOGENOM" id="CLU_1693024_0_0_0"/>